<reference evidence="1 4" key="2">
    <citation type="submission" date="2019-07" db="EMBL/GenBank/DDBJ databases">
        <title>Whole genome shotgun sequence of Myxococcus fulvus NBRC 100333.</title>
        <authorList>
            <person name="Hosoyama A."/>
            <person name="Uohara A."/>
            <person name="Ohji S."/>
            <person name="Ichikawa N."/>
        </authorList>
    </citation>
    <scope>NUCLEOTIDE SEQUENCE [LARGE SCALE GENOMIC DNA]</scope>
    <source>
        <strain evidence="1 4">NBRC 100333</strain>
    </source>
</reference>
<evidence type="ECO:0000313" key="2">
    <source>
        <dbReference type="EMBL" id="SEU25040.1"/>
    </source>
</evidence>
<dbReference type="Proteomes" id="UP000183760">
    <property type="component" value="Unassembled WGS sequence"/>
</dbReference>
<organism evidence="1 4">
    <name type="scientific">Myxococcus fulvus</name>
    <dbReference type="NCBI Taxonomy" id="33"/>
    <lineage>
        <taxon>Bacteria</taxon>
        <taxon>Pseudomonadati</taxon>
        <taxon>Myxococcota</taxon>
        <taxon>Myxococcia</taxon>
        <taxon>Myxococcales</taxon>
        <taxon>Cystobacterineae</taxon>
        <taxon>Myxococcaceae</taxon>
        <taxon>Myxococcus</taxon>
    </lineage>
</organism>
<dbReference type="EMBL" id="BJXR01000036">
    <property type="protein sequence ID" value="GEN10058.1"/>
    <property type="molecule type" value="Genomic_DNA"/>
</dbReference>
<reference evidence="2 3" key="1">
    <citation type="submission" date="2016-10" db="EMBL/GenBank/DDBJ databases">
        <authorList>
            <person name="Varghese N."/>
            <person name="Submissions S."/>
        </authorList>
    </citation>
    <scope>NUCLEOTIDE SEQUENCE [LARGE SCALE GENOMIC DNA]</scope>
    <source>
        <strain evidence="2 3">DSM 16525</strain>
    </source>
</reference>
<proteinExistence type="predicted"/>
<dbReference type="RefSeq" id="WP_074956754.1">
    <property type="nucleotide sequence ID" value="NZ_BJXR01000036.1"/>
</dbReference>
<dbReference type="AlphaFoldDB" id="A0A511TA51"/>
<protein>
    <submittedName>
        <fullName evidence="1">Uncharacterized protein</fullName>
    </submittedName>
</protein>
<dbReference type="Proteomes" id="UP000321514">
    <property type="component" value="Unassembled WGS sequence"/>
</dbReference>
<keyword evidence="3" id="KW-1185">Reference proteome</keyword>
<sequence>MSPPESGGLIPSVVNPAENARQWDELARRKISGREVRRTLPDGGAESLQAVLVSGLVVISLKKVDATQLILTRRALHWPTASDGTHPPSGWYRMSASLVSCDPDEPNNSFVGEEDPPSPFALVLRLPASAICAAAPDDIESPRGSRDADVTGLIKMESILEVLATFQKNRGAWTTPVHGVPQLFLINR</sequence>
<accession>A0A511TA51</accession>
<dbReference type="STRING" id="1334629.MFUL124B02_19605"/>
<dbReference type="EMBL" id="FOIB01000007">
    <property type="protein sequence ID" value="SEU25040.1"/>
    <property type="molecule type" value="Genomic_DNA"/>
</dbReference>
<evidence type="ECO:0000313" key="4">
    <source>
        <dbReference type="Proteomes" id="UP000321514"/>
    </source>
</evidence>
<gene>
    <name evidence="1" type="ORF">MFU01_50950</name>
    <name evidence="2" type="ORF">SAMN05443572_10737</name>
</gene>
<comment type="caution">
    <text evidence="1">The sequence shown here is derived from an EMBL/GenBank/DDBJ whole genome shotgun (WGS) entry which is preliminary data.</text>
</comment>
<evidence type="ECO:0000313" key="3">
    <source>
        <dbReference type="Proteomes" id="UP000183760"/>
    </source>
</evidence>
<evidence type="ECO:0000313" key="1">
    <source>
        <dbReference type="EMBL" id="GEN10058.1"/>
    </source>
</evidence>
<name>A0A511TA51_MYXFU</name>